<dbReference type="InParanoid" id="W3X7X4"/>
<gene>
    <name evidence="3" type="ORF">PFICI_07220</name>
</gene>
<organism evidence="3 4">
    <name type="scientific">Pestalotiopsis fici (strain W106-1 / CGMCC3.15140)</name>
    <dbReference type="NCBI Taxonomy" id="1229662"/>
    <lineage>
        <taxon>Eukaryota</taxon>
        <taxon>Fungi</taxon>
        <taxon>Dikarya</taxon>
        <taxon>Ascomycota</taxon>
        <taxon>Pezizomycotina</taxon>
        <taxon>Sordariomycetes</taxon>
        <taxon>Xylariomycetidae</taxon>
        <taxon>Amphisphaeriales</taxon>
        <taxon>Sporocadaceae</taxon>
        <taxon>Pestalotiopsis</taxon>
    </lineage>
</organism>
<dbReference type="KEGG" id="pfy:PFICI_07220"/>
<evidence type="ECO:0000313" key="4">
    <source>
        <dbReference type="Proteomes" id="UP000030651"/>
    </source>
</evidence>
<accession>W3X7X4</accession>
<keyword evidence="4" id="KW-1185">Reference proteome</keyword>
<evidence type="ECO:0000313" key="3">
    <source>
        <dbReference type="EMBL" id="ETS82218.1"/>
    </source>
</evidence>
<dbReference type="eggNOG" id="ENOG502TKFQ">
    <property type="taxonomic scope" value="Eukaryota"/>
</dbReference>
<dbReference type="OMA" id="MQQRHAS"/>
<sequence>MAATNPDPPTPLFWTLILIITALCLTLVVAAQIAARYSSAYMAAPREIVTFIDTIDDSIHENESYDRDVARVQRLEDKLRLGRLLREIQKSGDDLREALNGLLVDTDEHTTELRTSARILWAGHRKELEERIRRLDLLRMRFLTVYMGIIATSLSHRDKQAKESERMSIAARNIPPPPPLPRSLSENLKTIETMKKKPSLRRLRGPSIGHSEKVAPPQRMGWMGVVAELQRSPILQRRHASIESAMRSPLLTPLGSPVPTFGNNDSAPPPFSLDELTEKGG</sequence>
<dbReference type="GeneID" id="19272233"/>
<evidence type="ECO:0000256" key="1">
    <source>
        <dbReference type="SAM" id="MobiDB-lite"/>
    </source>
</evidence>
<name>W3X7X4_PESFW</name>
<protein>
    <submittedName>
        <fullName evidence="3">Uncharacterized protein</fullName>
    </submittedName>
</protein>
<feature type="transmembrane region" description="Helical" evidence="2">
    <location>
        <begin position="12"/>
        <end position="35"/>
    </location>
</feature>
<feature type="region of interest" description="Disordered" evidence="1">
    <location>
        <begin position="246"/>
        <end position="281"/>
    </location>
</feature>
<dbReference type="EMBL" id="KI912112">
    <property type="protein sequence ID" value="ETS82218.1"/>
    <property type="molecule type" value="Genomic_DNA"/>
</dbReference>
<dbReference type="AlphaFoldDB" id="W3X7X4"/>
<keyword evidence="2" id="KW-0812">Transmembrane</keyword>
<dbReference type="HOGENOM" id="CLU_036218_0_0_1"/>
<dbReference type="Proteomes" id="UP000030651">
    <property type="component" value="Unassembled WGS sequence"/>
</dbReference>
<reference evidence="4" key="1">
    <citation type="journal article" date="2015" name="BMC Genomics">
        <title>Genomic and transcriptomic analysis of the endophytic fungus Pestalotiopsis fici reveals its lifestyle and high potential for synthesis of natural products.</title>
        <authorList>
            <person name="Wang X."/>
            <person name="Zhang X."/>
            <person name="Liu L."/>
            <person name="Xiang M."/>
            <person name="Wang W."/>
            <person name="Sun X."/>
            <person name="Che Y."/>
            <person name="Guo L."/>
            <person name="Liu G."/>
            <person name="Guo L."/>
            <person name="Wang C."/>
            <person name="Yin W.B."/>
            <person name="Stadler M."/>
            <person name="Zhang X."/>
            <person name="Liu X."/>
        </authorList>
    </citation>
    <scope>NUCLEOTIDE SEQUENCE [LARGE SCALE GENOMIC DNA]</scope>
    <source>
        <strain evidence="4">W106-1 / CGMCC3.15140</strain>
    </source>
</reference>
<dbReference type="OrthoDB" id="3757673at2759"/>
<evidence type="ECO:0000256" key="2">
    <source>
        <dbReference type="SAM" id="Phobius"/>
    </source>
</evidence>
<dbReference type="RefSeq" id="XP_007833992.1">
    <property type="nucleotide sequence ID" value="XM_007835801.1"/>
</dbReference>
<keyword evidence="2" id="KW-0472">Membrane</keyword>
<proteinExistence type="predicted"/>
<keyword evidence="2" id="KW-1133">Transmembrane helix</keyword>